<evidence type="ECO:0000313" key="3">
    <source>
        <dbReference type="EMBL" id="HIW94790.1"/>
    </source>
</evidence>
<reference evidence="3" key="2">
    <citation type="submission" date="2021-04" db="EMBL/GenBank/DDBJ databases">
        <authorList>
            <person name="Gilroy R."/>
        </authorList>
    </citation>
    <scope>NUCLEOTIDE SEQUENCE</scope>
    <source>
        <strain evidence="3">ChiGjej6B6-1540</strain>
    </source>
</reference>
<reference evidence="3" key="1">
    <citation type="journal article" date="2021" name="PeerJ">
        <title>Extensive microbial diversity within the chicken gut microbiome revealed by metagenomics and culture.</title>
        <authorList>
            <person name="Gilroy R."/>
            <person name="Ravi A."/>
            <person name="Getino M."/>
            <person name="Pursley I."/>
            <person name="Horton D.L."/>
            <person name="Alikhan N.F."/>
            <person name="Baker D."/>
            <person name="Gharbi K."/>
            <person name="Hall N."/>
            <person name="Watson M."/>
            <person name="Adriaenssens E.M."/>
            <person name="Foster-Nyarko E."/>
            <person name="Jarju S."/>
            <person name="Secka A."/>
            <person name="Antonio M."/>
            <person name="Oren A."/>
            <person name="Chaudhuri R.R."/>
            <person name="La Ragione R."/>
            <person name="Hildebrand F."/>
            <person name="Pallen M.J."/>
        </authorList>
    </citation>
    <scope>NUCLEOTIDE SEQUENCE</scope>
    <source>
        <strain evidence="3">ChiGjej6B6-1540</strain>
    </source>
</reference>
<sequence length="390" mass="41281">MRRGEIDWGRVLRQGTACFMATAAVCVLALGAGAGAAAGTLDGISDEATAAALLRAELGSRGAGEGLLDRLSPLERLAVGESALLHQMGTGREPDFSSNIQSESLPISTGEPAEEETAPPVTTVAPDSIVARTLVPSSAQGYVCADGLYLYNTTDLPVDLAAAASAPVEVQLERAAQGPQILIVHTHGSEAYTPDGTDIYTPSDQNTRTLDTQYNVVRVGKEMKAVFEEMGLSVVHDETLYDYPEYNGAYSRSGASISKYLEQYPTISIVLDVHRDALVGEDGTVYKAVTEIDGSQTAQVMLVLGSGSTHPDFLKNVTLAAKIQKQMDTLYPTLARPMTLRGSVYNQNLCPGSLLVEVGTHGNTLQEAITAARYFARAAGQVLQTLLTNG</sequence>
<dbReference type="AlphaFoldDB" id="A0A9D1RWE1"/>
<comment type="caution">
    <text evidence="3">The sequence shown here is derived from an EMBL/GenBank/DDBJ whole genome shotgun (WGS) entry which is preliminary data.</text>
</comment>
<name>A0A9D1RWE1_9FIRM</name>
<evidence type="ECO:0000256" key="2">
    <source>
        <dbReference type="SAM" id="SignalP"/>
    </source>
</evidence>
<evidence type="ECO:0000256" key="1">
    <source>
        <dbReference type="SAM" id="MobiDB-lite"/>
    </source>
</evidence>
<protein>
    <submittedName>
        <fullName evidence="3">Stage II sporulation protein P</fullName>
    </submittedName>
</protein>
<dbReference type="Proteomes" id="UP000824192">
    <property type="component" value="Unassembled WGS sequence"/>
</dbReference>
<dbReference type="NCBIfam" id="TIGR02867">
    <property type="entry name" value="spore_II_P"/>
    <property type="match status" value="1"/>
</dbReference>
<dbReference type="Pfam" id="PF07454">
    <property type="entry name" value="SpoIIP"/>
    <property type="match status" value="1"/>
</dbReference>
<gene>
    <name evidence="3" type="ORF">H9868_09685</name>
</gene>
<dbReference type="EMBL" id="DXGA01000210">
    <property type="protein sequence ID" value="HIW94790.1"/>
    <property type="molecule type" value="Genomic_DNA"/>
</dbReference>
<feature type="compositionally biased region" description="Polar residues" evidence="1">
    <location>
        <begin position="96"/>
        <end position="107"/>
    </location>
</feature>
<evidence type="ECO:0000313" key="4">
    <source>
        <dbReference type="Proteomes" id="UP000824192"/>
    </source>
</evidence>
<proteinExistence type="predicted"/>
<feature type="region of interest" description="Disordered" evidence="1">
    <location>
        <begin position="90"/>
        <end position="120"/>
    </location>
</feature>
<feature type="signal peptide" evidence="2">
    <location>
        <begin position="1"/>
        <end position="36"/>
    </location>
</feature>
<keyword evidence="2" id="KW-0732">Signal</keyword>
<organism evidence="3 4">
    <name type="scientific">Candidatus Flavonifractor merdipullorum</name>
    <dbReference type="NCBI Taxonomy" id="2838590"/>
    <lineage>
        <taxon>Bacteria</taxon>
        <taxon>Bacillati</taxon>
        <taxon>Bacillota</taxon>
        <taxon>Clostridia</taxon>
        <taxon>Eubacteriales</taxon>
        <taxon>Oscillospiraceae</taxon>
        <taxon>Flavonifractor</taxon>
    </lineage>
</organism>
<feature type="chain" id="PRO_5038889544" evidence="2">
    <location>
        <begin position="37"/>
        <end position="390"/>
    </location>
</feature>
<dbReference type="InterPro" id="IPR010897">
    <property type="entry name" value="Spore_II_P"/>
</dbReference>
<accession>A0A9D1RWE1</accession>